<feature type="compositionally biased region" description="Polar residues" evidence="1">
    <location>
        <begin position="1360"/>
        <end position="1370"/>
    </location>
</feature>
<feature type="region of interest" description="Disordered" evidence="1">
    <location>
        <begin position="905"/>
        <end position="925"/>
    </location>
</feature>
<feature type="compositionally biased region" description="Basic and acidic residues" evidence="1">
    <location>
        <begin position="1388"/>
        <end position="1402"/>
    </location>
</feature>
<feature type="region of interest" description="Disordered" evidence="1">
    <location>
        <begin position="941"/>
        <end position="1006"/>
    </location>
</feature>
<feature type="region of interest" description="Disordered" evidence="1">
    <location>
        <begin position="2178"/>
        <end position="2215"/>
    </location>
</feature>
<organism evidence="2 3">
    <name type="scientific">Limulus polyphemus</name>
    <name type="common">Atlantic horseshoe crab</name>
    <dbReference type="NCBI Taxonomy" id="6850"/>
    <lineage>
        <taxon>Eukaryota</taxon>
        <taxon>Metazoa</taxon>
        <taxon>Ecdysozoa</taxon>
        <taxon>Arthropoda</taxon>
        <taxon>Chelicerata</taxon>
        <taxon>Merostomata</taxon>
        <taxon>Xiphosura</taxon>
        <taxon>Limulidae</taxon>
        <taxon>Limulus</taxon>
    </lineage>
</organism>
<dbReference type="Proteomes" id="UP000694941">
    <property type="component" value="Unplaced"/>
</dbReference>
<proteinExistence type="predicted"/>
<gene>
    <name evidence="3" type="primary">LOC106471779</name>
</gene>
<feature type="region of interest" description="Disordered" evidence="1">
    <location>
        <begin position="1451"/>
        <end position="1470"/>
    </location>
</feature>
<feature type="region of interest" description="Disordered" evidence="1">
    <location>
        <begin position="521"/>
        <end position="583"/>
    </location>
</feature>
<feature type="region of interest" description="Disordered" evidence="1">
    <location>
        <begin position="1360"/>
        <end position="1402"/>
    </location>
</feature>
<evidence type="ECO:0000313" key="2">
    <source>
        <dbReference type="Proteomes" id="UP000694941"/>
    </source>
</evidence>
<feature type="region of interest" description="Disordered" evidence="1">
    <location>
        <begin position="1757"/>
        <end position="1784"/>
    </location>
</feature>
<evidence type="ECO:0000256" key="1">
    <source>
        <dbReference type="SAM" id="MobiDB-lite"/>
    </source>
</evidence>
<feature type="region of interest" description="Disordered" evidence="1">
    <location>
        <begin position="625"/>
        <end position="659"/>
    </location>
</feature>
<dbReference type="PANTHER" id="PTHR14492">
    <property type="entry name" value="JBTS17"/>
    <property type="match status" value="1"/>
</dbReference>
<dbReference type="InterPro" id="IPR028236">
    <property type="entry name" value="CPLANE1"/>
</dbReference>
<dbReference type="PANTHER" id="PTHR14492:SF4">
    <property type="entry name" value="CILIOGENESIS AND PLANAR POLARITY EFFECTOR 1"/>
    <property type="match status" value="1"/>
</dbReference>
<evidence type="ECO:0000313" key="3">
    <source>
        <dbReference type="RefSeq" id="XP_022256102.1"/>
    </source>
</evidence>
<dbReference type="RefSeq" id="XP_022256102.1">
    <property type="nucleotide sequence ID" value="XM_022400394.1"/>
</dbReference>
<feature type="compositionally biased region" description="Basic and acidic residues" evidence="1">
    <location>
        <begin position="629"/>
        <end position="649"/>
    </location>
</feature>
<sequence>NVSDELVKELEDLEGGVTSSVTQSSETGQIIKSDSYLNCLKSFRQVCLVLWVFHSRDKFSFFYRKLQAELLSVPPLQSSTMPSHSELYYKALEWATNLKPHCHLLASGEDDLNNLAVSIAMEAPQSFDILVLLARFLSFSEDINVRIWKRLSLLLEKWSCMSAKKKEAQSMNVKEMSLPSTESNSSELFSYSTKNGEYSSPSKNGSILKSGKTKFSKTFFEKLLAAEKRNLVKKLDIVADVRNSKKTIRSDSKSCLSEIHIQNETEFIEFLILFLDVSHKKYKEENSCVDNSPPFIPEFADKWKEKLMVFSNFDQLSLSSTGILTPSSLKSSITSKRPPYFVINRLSTAINSKYRESVLFKKRKICTEHVPLKKEKKSEKAKKTLFPYFSKSQNSLFQERWKNMNPYSSKDEFNFLFHRCQSYRELAWNSESQYRDSNLVLYRIESVSPELFMTLFHEENGESVAKLIMWITHWSSRFPVVSTKTHTPRKSDLPQIKVKVSAPHLLSVLLHLKNKMLHHRNQTQKPMSDISPLHTNSPSQNVNSSNVSSPNKVRWSADVSKSEENDKQHLETEAGNTATTSHLGKLNSEVLEVSKTIEMDESRTNCNIKSFRSVPSICSQIDCSVRSQKQVDETSRNRKDHKMEERDSDSSSLGISSLSSGEDDLSILKSPMKHYYMSQDDSSERISLHASQGPVVVPAGPLKSVTRFSFGNSEVSKELVIKPQLSDKTEGVQMSRIQKTLGTTPHYLPVEHDNKLIKKIPCQQEVISSNDISAFNQANSNSETMNYPQETAPKTKLTEHRLLVKEKETQANIVSELLEGKSRNFVESQAKATNHLPPDNGNQTILETVQEVFRNEVRRMAEQLGLGMVAGTLGGLSALVVQSWTSAGQIPHSLASVQTQSCQSTNSTAHIPTRETSGLTNSTSQQAVLEDSQKEFKLLMPDETVGKTELSDRQQTKHWASRKEKSNQDAKSKKKTALENRNERFREKKLEELPSEEESDTDKFSGKKNKAYKEKFLGNYSSFKRNYPNKSESTTNNIIPFQLLQVENITSQKKLSNKYAKKMGPFSLRKPNIETVSQPPFPLLRFPVDKEPKLIPPLWNSQTKDLVSQLKFKDSSSPLQNIPSHHENITKLVNRNSFSNQHHYLFLSNFKSKVKKSQLIGIPLLRCEPVIQDVPAQTLKQDLSSKVPSEIVKKFLMKEDMVKPQNKNLIENKVMTEAQHELQNLQADFENKHMGWQNNEEKRQKRREHKLQKEGDLIDLKQTALENSFWHKNKKDRTSIKDDSLVRVSKKTGQEMNSRKIEKVEHSLTNYAPETSTFHSSTLLQNRNTFADIQYHAVSVLKKKDMVSLASQTSPVVVGSLTKTHTATQTDSDEEEGEHEINESINLQKKEGNSRSSEENRHVQLAKEIQAYEKTLQVAYQNKEERFKEYCDYKRKTDVADIKPSLQISSDFADNKGRKNLRPRKDFVSDGELQTSSVVAEEQDKKMSQAEDYDVFNKKTQKSLVVTEKKKDRKSLQHRKGFGSNAELRTSSVVLKEKDKKMLQTDNDVVVFNENPAVKQGLVFSKNNYNLNSQLIEDSQNSQAPVRVEDLTDLVINEGVSHLQNTDPDFHVEAEENEQNFQLYTAGKNNDVENKYLEKPHVKENIKEVVKSSVNIEALNEPSVSFIRSIDKPEVEVQQKNKASSLPEQFAMMQQQLEAIEEMSENVEKGFRNTKQFLKTVEHLSSAYYVDEEITSGYDLMDNEPTGTCSDHEVATEIPRSSDLHNLKHEDDQKRGEGSKSDIQRTCSQALVNDEASSGISVSEKADQMSSGFLSQAQLTESESYQDLKGLIINRHLQTTENRESVYARAKSHTILKNITQVQQEKKAARNERYLQHYQLRKEQAAELLKDLTMSPSLSMRTPQESVQDSVTSVNNNIKSSASDLFFNYSRALSDIQEDEDEILSQINEEYEQNIHERTFSVPDVSPLDLGATFTVPDIPLGSTVTLKPNEKKISFGSTTTIVFSDYENNSENIQEQRHDIHRFGPHSKLFPLKRPYLQALDEMHVKGIDPKRIHSLQKIYGTKRLPLKVLEAELDRQKLRNSKTPEPYLVKPFSQRIKQQSHTLGNYSQHPPNRPQQSNIHDRKITTTPRQKPSISRYKPYQSPYEEIKVTGVDESDSSETLSSWSVPDAIHNIIYSNSGSQQEESEIDDASIGSFSDQSKSTHGHRQSSYTPVTNIDWAAVDKMISRFGTD</sequence>
<feature type="compositionally biased region" description="Basic and acidic residues" evidence="1">
    <location>
        <begin position="1757"/>
        <end position="1783"/>
    </location>
</feature>
<feature type="non-terminal residue" evidence="3">
    <location>
        <position position="1"/>
    </location>
</feature>
<dbReference type="GeneID" id="106471779"/>
<feature type="compositionally biased region" description="Polar residues" evidence="1">
    <location>
        <begin position="2104"/>
        <end position="2120"/>
    </location>
</feature>
<keyword evidence="2" id="KW-1185">Reference proteome</keyword>
<feature type="compositionally biased region" description="Polar residues" evidence="1">
    <location>
        <begin position="2195"/>
        <end position="2215"/>
    </location>
</feature>
<protein>
    <submittedName>
        <fullName evidence="3">Uncharacterized protein LOC106471779</fullName>
    </submittedName>
</protein>
<feature type="compositionally biased region" description="Low complexity" evidence="1">
    <location>
        <begin position="536"/>
        <end position="551"/>
    </location>
</feature>
<accession>A0ABM1TJP6</accession>
<feature type="compositionally biased region" description="Low complexity" evidence="1">
    <location>
        <begin position="650"/>
        <end position="659"/>
    </location>
</feature>
<feature type="compositionally biased region" description="Basic and acidic residues" evidence="1">
    <location>
        <begin position="560"/>
        <end position="572"/>
    </location>
</feature>
<feature type="compositionally biased region" description="Basic and acidic residues" evidence="1">
    <location>
        <begin position="944"/>
        <end position="992"/>
    </location>
</feature>
<feature type="region of interest" description="Disordered" evidence="1">
    <location>
        <begin position="2104"/>
        <end position="2139"/>
    </location>
</feature>
<name>A0ABM1TJP6_LIMPO</name>
<feature type="compositionally biased region" description="Basic and acidic residues" evidence="1">
    <location>
        <begin position="1453"/>
        <end position="1468"/>
    </location>
</feature>
<reference evidence="3" key="1">
    <citation type="submission" date="2025-08" db="UniProtKB">
        <authorList>
            <consortium name="RefSeq"/>
        </authorList>
    </citation>
    <scope>IDENTIFICATION</scope>
    <source>
        <tissue evidence="3">Muscle</tissue>
    </source>
</reference>